<dbReference type="PANTHER" id="PTHR35271">
    <property type="entry name" value="ABC TRANSPORTER, SUBSTRATE-BINDING LIPOPROTEIN-RELATED"/>
    <property type="match status" value="1"/>
</dbReference>
<dbReference type="Proteomes" id="UP000886251">
    <property type="component" value="Unassembled WGS sequence"/>
</dbReference>
<feature type="signal peptide" evidence="1">
    <location>
        <begin position="1"/>
        <end position="25"/>
    </location>
</feature>
<dbReference type="InterPro" id="IPR007487">
    <property type="entry name" value="ABC_transpt-TYRBP-like"/>
</dbReference>
<dbReference type="Gene3D" id="3.40.50.2300">
    <property type="match status" value="2"/>
</dbReference>
<reference evidence="2" key="1">
    <citation type="journal article" date="2020" name="mSystems">
        <title>Genome- and Community-Level Interaction Insights into Carbon Utilization and Element Cycling Functions of Hydrothermarchaeota in Hydrothermal Sediment.</title>
        <authorList>
            <person name="Zhou Z."/>
            <person name="Liu Y."/>
            <person name="Xu W."/>
            <person name="Pan J."/>
            <person name="Luo Z.H."/>
            <person name="Li M."/>
        </authorList>
    </citation>
    <scope>NUCLEOTIDE SEQUENCE [LARGE SCALE GENOMIC DNA]</scope>
    <source>
        <strain evidence="2">HyVt-443</strain>
    </source>
</reference>
<evidence type="ECO:0000313" key="2">
    <source>
        <dbReference type="EMBL" id="HEB97149.1"/>
    </source>
</evidence>
<name>A0A831RR04_9GAMM</name>
<dbReference type="SUPFAM" id="SSF53822">
    <property type="entry name" value="Periplasmic binding protein-like I"/>
    <property type="match status" value="1"/>
</dbReference>
<organism evidence="2">
    <name type="scientific">Sedimenticola thiotaurini</name>
    <dbReference type="NCBI Taxonomy" id="1543721"/>
    <lineage>
        <taxon>Bacteria</taxon>
        <taxon>Pseudomonadati</taxon>
        <taxon>Pseudomonadota</taxon>
        <taxon>Gammaproteobacteria</taxon>
        <taxon>Chromatiales</taxon>
        <taxon>Sedimenticolaceae</taxon>
        <taxon>Sedimenticola</taxon>
    </lineage>
</organism>
<protein>
    <recommendedName>
        <fullName evidence="3">ABC transporter substrate-binding protein</fullName>
    </recommendedName>
</protein>
<comment type="caution">
    <text evidence="2">The sequence shown here is derived from an EMBL/GenBank/DDBJ whole genome shotgun (WGS) entry which is preliminary data.</text>
</comment>
<dbReference type="AlphaFoldDB" id="A0A831RR04"/>
<proteinExistence type="predicted"/>
<keyword evidence="1" id="KW-0732">Signal</keyword>
<dbReference type="CDD" id="cd06325">
    <property type="entry name" value="PBP1_ABC_unchar_transporter"/>
    <property type="match status" value="1"/>
</dbReference>
<dbReference type="PANTHER" id="PTHR35271:SF1">
    <property type="entry name" value="ABC TRANSPORTER, SUBSTRATE-BINDING LIPOPROTEIN"/>
    <property type="match status" value="1"/>
</dbReference>
<sequence length="329" mass="36082">MRGRWLSTAAAALVLCLLLPLAGVAAPPPPPRVGVVLFSATFRPAYLGLRDGLAGRGLVDGRQVTFDVEDLQADPGRLPALMQRLRQRRVAVIVTTTTPVARRLQALNREQALPLVFTMVASPLQSGLVDSLRRPGRHTTGISHIAFETLPRRLILFKTAFPGLRRVALFYDPEEPFLQGVIERYLDRVAAELDIELVKLPVHDRAAMQRESERLTRADIDGIFMLPDPRSVAMLDQLQALASRERLPLMVVDNSLLPRAGVMAYSPAFYEVGRQAAGLVAAILGGADAGSLPVQNPLHVRLVVSMKEARRLGLRPSDEILAQADEIIR</sequence>
<dbReference type="InterPro" id="IPR028082">
    <property type="entry name" value="Peripla_BP_I"/>
</dbReference>
<feature type="chain" id="PRO_5033060705" description="ABC transporter substrate-binding protein" evidence="1">
    <location>
        <begin position="26"/>
        <end position="329"/>
    </location>
</feature>
<evidence type="ECO:0008006" key="3">
    <source>
        <dbReference type="Google" id="ProtNLM"/>
    </source>
</evidence>
<dbReference type="EMBL" id="DRKP01000146">
    <property type="protein sequence ID" value="HEB97149.1"/>
    <property type="molecule type" value="Genomic_DNA"/>
</dbReference>
<dbReference type="Pfam" id="PF04392">
    <property type="entry name" value="ABC_sub_bind"/>
    <property type="match status" value="1"/>
</dbReference>
<gene>
    <name evidence="2" type="ORF">ENI96_12070</name>
</gene>
<accession>A0A831RR04</accession>
<evidence type="ECO:0000256" key="1">
    <source>
        <dbReference type="SAM" id="SignalP"/>
    </source>
</evidence>